<dbReference type="GO" id="GO:0061504">
    <property type="term" value="P:cyclic threonylcarbamoyladenosine biosynthetic process"/>
    <property type="evidence" value="ECO:0007669"/>
    <property type="project" value="TreeGrafter"/>
</dbReference>
<dbReference type="GO" id="GO:0061503">
    <property type="term" value="F:tRNA threonylcarbamoyladenosine dehydratase"/>
    <property type="evidence" value="ECO:0007669"/>
    <property type="project" value="TreeGrafter"/>
</dbReference>
<keyword evidence="2" id="KW-0548">Nucleotidyltransferase</keyword>
<dbReference type="Pfam" id="PF00899">
    <property type="entry name" value="ThiF"/>
    <property type="match status" value="1"/>
</dbReference>
<dbReference type="RefSeq" id="WP_126465549.1">
    <property type="nucleotide sequence ID" value="NZ_LR134523.1"/>
</dbReference>
<evidence type="ECO:0000313" key="2">
    <source>
        <dbReference type="EMBL" id="VEJ35792.1"/>
    </source>
</evidence>
<dbReference type="InterPro" id="IPR035985">
    <property type="entry name" value="Ubiquitin-activating_enz"/>
</dbReference>
<proteinExistence type="predicted"/>
<accession>A0A448V1S6</accession>
<sequence length="228" mass="25101">MDWTQRTRMLIGDAALQNLQQKKVIVFGTGGVGGSLAEALVRTGIGRIDIVDFAAVDVTNLNRQVIATTESVGRIKVEVFRERALSIRPDLEMETFSIRLNAENIGDFDFSAYDYVADATDDVSAKLLLAEAVQKAKVPFIASMGAGNKLRPECFEIAKLSETSVCPLARVMRREARKRGIDDYTVVYSKEPPREIPKEQRTPASIAFVPPAAGLIMASKIVRDLIEK</sequence>
<dbReference type="SUPFAM" id="SSF69572">
    <property type="entry name" value="Activating enzymes of the ubiquitin-like proteins"/>
    <property type="match status" value="1"/>
</dbReference>
<protein>
    <submittedName>
        <fullName evidence="2">Probable adenylyltransferase/sulfurtransferase MoeZ</fullName>
    </submittedName>
</protein>
<keyword evidence="2" id="KW-0808">Transferase</keyword>
<organism evidence="2 3">
    <name type="scientific">Aedoeadaptatus ivorii</name>
    <dbReference type="NCBI Taxonomy" id="54006"/>
    <lineage>
        <taxon>Bacteria</taxon>
        <taxon>Bacillati</taxon>
        <taxon>Bacillota</taxon>
        <taxon>Tissierellia</taxon>
        <taxon>Tissierellales</taxon>
        <taxon>Peptoniphilaceae</taxon>
        <taxon>Aedoeadaptatus</taxon>
    </lineage>
</organism>
<evidence type="ECO:0000313" key="3">
    <source>
        <dbReference type="Proteomes" id="UP000269544"/>
    </source>
</evidence>
<dbReference type="CDD" id="cd00755">
    <property type="entry name" value="YgdL_like"/>
    <property type="match status" value="1"/>
</dbReference>
<evidence type="ECO:0000259" key="1">
    <source>
        <dbReference type="Pfam" id="PF00899"/>
    </source>
</evidence>
<keyword evidence="3" id="KW-1185">Reference proteome</keyword>
<dbReference type="EMBL" id="LR134523">
    <property type="protein sequence ID" value="VEJ35792.1"/>
    <property type="molecule type" value="Genomic_DNA"/>
</dbReference>
<dbReference type="OrthoDB" id="9804150at2"/>
<dbReference type="GO" id="GO:0016779">
    <property type="term" value="F:nucleotidyltransferase activity"/>
    <property type="evidence" value="ECO:0007669"/>
    <property type="project" value="UniProtKB-KW"/>
</dbReference>
<dbReference type="GO" id="GO:0008641">
    <property type="term" value="F:ubiquitin-like modifier activating enzyme activity"/>
    <property type="evidence" value="ECO:0007669"/>
    <property type="project" value="InterPro"/>
</dbReference>
<dbReference type="PANTHER" id="PTHR43267">
    <property type="entry name" value="TRNA THREONYLCARBAMOYLADENOSINE DEHYDRATASE"/>
    <property type="match status" value="1"/>
</dbReference>
<dbReference type="Gene3D" id="3.40.50.720">
    <property type="entry name" value="NAD(P)-binding Rossmann-like Domain"/>
    <property type="match status" value="1"/>
</dbReference>
<dbReference type="InterPro" id="IPR045886">
    <property type="entry name" value="ThiF/MoeB/HesA"/>
</dbReference>
<dbReference type="AlphaFoldDB" id="A0A448V1S6"/>
<feature type="domain" description="THIF-type NAD/FAD binding fold" evidence="1">
    <location>
        <begin position="6"/>
        <end position="223"/>
    </location>
</feature>
<dbReference type="InterPro" id="IPR000594">
    <property type="entry name" value="ThiF_NAD_FAD-bd"/>
</dbReference>
<dbReference type="KEGG" id="piv:NCTC13079_00958"/>
<dbReference type="PANTHER" id="PTHR43267:SF1">
    <property type="entry name" value="TRNA THREONYLCARBAMOYLADENOSINE DEHYDRATASE"/>
    <property type="match status" value="1"/>
</dbReference>
<name>A0A448V1S6_9FIRM</name>
<gene>
    <name evidence="2" type="primary">moeZ_1</name>
    <name evidence="2" type="ORF">NCTC13079_00958</name>
</gene>
<reference evidence="2 3" key="1">
    <citation type="submission" date="2018-12" db="EMBL/GenBank/DDBJ databases">
        <authorList>
            <consortium name="Pathogen Informatics"/>
        </authorList>
    </citation>
    <scope>NUCLEOTIDE SEQUENCE [LARGE SCALE GENOMIC DNA]</scope>
    <source>
        <strain evidence="2 3">NCTC13079</strain>
    </source>
</reference>
<dbReference type="Proteomes" id="UP000269544">
    <property type="component" value="Chromosome"/>
</dbReference>